<dbReference type="GO" id="GO:0003723">
    <property type="term" value="F:RNA binding"/>
    <property type="evidence" value="ECO:0007669"/>
    <property type="project" value="InterPro"/>
</dbReference>
<dbReference type="AlphaFoldDB" id="A0A2X2YNH3"/>
<sequence length="283" mass="30844">MLIDLDSLTAYPEYLHDYTQLKDVNLRRSLEAEQGLFMAESNEVIGRALRAGFTPRSLLLAPHWLEIIRPFLAASPATGFAPDGGPIPVFVASEDLLERLVGFHLHRGAIAAMLRKPAPNPREILKHASRVLILEDLVDHTNVGAAVRSAAACGYDAIMVTPSCADPLYRRAVRVSMGTIFQVPWTRLERWPDPALFHEAGFELAALALREDSQDLRDYAMELGAAPSRKVALIAGAERDGLKPQTIARADKVVRIAMAHGVDSLNVAGAIAIACWATATNRP</sequence>
<dbReference type="CDD" id="cd18095">
    <property type="entry name" value="SpoU-like_rRNA-MTase"/>
    <property type="match status" value="1"/>
</dbReference>
<dbReference type="InterPro" id="IPR029026">
    <property type="entry name" value="tRNA_m1G_MTases_N"/>
</dbReference>
<dbReference type="OMA" id="IPMAHGV"/>
<dbReference type="RefSeq" id="WP_004006687.1">
    <property type="nucleotide sequence ID" value="NZ_CAMYEK010000004.1"/>
</dbReference>
<dbReference type="GO" id="GO:0006396">
    <property type="term" value="P:RNA processing"/>
    <property type="evidence" value="ECO:0007669"/>
    <property type="project" value="InterPro"/>
</dbReference>
<dbReference type="SUPFAM" id="SSF55315">
    <property type="entry name" value="L30e-like"/>
    <property type="match status" value="1"/>
</dbReference>
<dbReference type="PANTHER" id="PTHR43191">
    <property type="entry name" value="RRNA METHYLTRANSFERASE 3"/>
    <property type="match status" value="1"/>
</dbReference>
<reference evidence="5 6" key="1">
    <citation type="submission" date="2018-06" db="EMBL/GenBank/DDBJ databases">
        <authorList>
            <consortium name="Pathogen Informatics"/>
            <person name="Doyle S."/>
        </authorList>
    </citation>
    <scope>NUCLEOTIDE SEQUENCE [LARGE SCALE GENOMIC DNA]</scope>
    <source>
        <strain evidence="5 6">NCTC11820</strain>
    </source>
</reference>
<dbReference type="GO" id="GO:0008173">
    <property type="term" value="F:RNA methyltransferase activity"/>
    <property type="evidence" value="ECO:0007669"/>
    <property type="project" value="InterPro"/>
</dbReference>
<evidence type="ECO:0000313" key="4">
    <source>
        <dbReference type="EMBL" id="NMW86971.1"/>
    </source>
</evidence>
<keyword evidence="1 5" id="KW-0489">Methyltransferase</keyword>
<evidence type="ECO:0000313" key="5">
    <source>
        <dbReference type="EMBL" id="SQB64441.1"/>
    </source>
</evidence>
<dbReference type="GO" id="GO:0032259">
    <property type="term" value="P:methylation"/>
    <property type="evidence" value="ECO:0007669"/>
    <property type="project" value="UniProtKB-KW"/>
</dbReference>
<dbReference type="EMBL" id="JABCUI010000001">
    <property type="protein sequence ID" value="NMW86971.1"/>
    <property type="molecule type" value="Genomic_DNA"/>
</dbReference>
<gene>
    <name evidence="5" type="primary">rlmB</name>
    <name evidence="4" type="ORF">HHJ67_04300</name>
    <name evidence="5" type="ORF">NCTC11820_00785</name>
</gene>
<dbReference type="PANTHER" id="PTHR43191:SF12">
    <property type="entry name" value="RRNA METHYLASE"/>
    <property type="match status" value="1"/>
</dbReference>
<accession>A0A2X2YNH3</accession>
<evidence type="ECO:0000256" key="1">
    <source>
        <dbReference type="ARBA" id="ARBA00022603"/>
    </source>
</evidence>
<feature type="domain" description="tRNA/rRNA methyltransferase SpoU type" evidence="3">
    <location>
        <begin position="131"/>
        <end position="276"/>
    </location>
</feature>
<dbReference type="Proteomes" id="UP000553981">
    <property type="component" value="Unassembled WGS sequence"/>
</dbReference>
<dbReference type="EC" id="2.1.1.185" evidence="5"/>
<dbReference type="GeneID" id="55565906"/>
<evidence type="ECO:0000256" key="2">
    <source>
        <dbReference type="ARBA" id="ARBA00022679"/>
    </source>
</evidence>
<evidence type="ECO:0000259" key="3">
    <source>
        <dbReference type="Pfam" id="PF00588"/>
    </source>
</evidence>
<dbReference type="Pfam" id="PF00588">
    <property type="entry name" value="SpoU_methylase"/>
    <property type="match status" value="1"/>
</dbReference>
<proteinExistence type="predicted"/>
<protein>
    <submittedName>
        <fullName evidence="5">23S rRNA (Guanosine-2'-O-)-methyltransferase RlmB</fullName>
        <ecNumber evidence="5">2.1.1.185</ecNumber>
    </submittedName>
    <submittedName>
        <fullName evidence="4">RNA methyltransferase</fullName>
    </submittedName>
</protein>
<organism evidence="5 6">
    <name type="scientific">Mobiluncus curtisii</name>
    <dbReference type="NCBI Taxonomy" id="2051"/>
    <lineage>
        <taxon>Bacteria</taxon>
        <taxon>Bacillati</taxon>
        <taxon>Actinomycetota</taxon>
        <taxon>Actinomycetes</taxon>
        <taxon>Actinomycetales</taxon>
        <taxon>Actinomycetaceae</taxon>
        <taxon>Mobiluncus</taxon>
    </lineage>
</organism>
<name>A0A2X2YNH3_9ACTO</name>
<dbReference type="InterPro" id="IPR051259">
    <property type="entry name" value="rRNA_Methyltransferase"/>
</dbReference>
<dbReference type="SUPFAM" id="SSF75217">
    <property type="entry name" value="alpha/beta knot"/>
    <property type="match status" value="1"/>
</dbReference>
<dbReference type="InterPro" id="IPR001537">
    <property type="entry name" value="SpoU_MeTrfase"/>
</dbReference>
<evidence type="ECO:0000313" key="7">
    <source>
        <dbReference type="Proteomes" id="UP000553981"/>
    </source>
</evidence>
<evidence type="ECO:0000313" key="6">
    <source>
        <dbReference type="Proteomes" id="UP000250245"/>
    </source>
</evidence>
<dbReference type="Gene3D" id="3.40.1280.10">
    <property type="match status" value="1"/>
</dbReference>
<keyword evidence="2 5" id="KW-0808">Transferase</keyword>
<dbReference type="InterPro" id="IPR029028">
    <property type="entry name" value="Alpha/beta_knot_MTases"/>
</dbReference>
<dbReference type="EMBL" id="UASJ01000001">
    <property type="protein sequence ID" value="SQB64441.1"/>
    <property type="molecule type" value="Genomic_DNA"/>
</dbReference>
<dbReference type="InterPro" id="IPR029064">
    <property type="entry name" value="Ribosomal_eL30-like_sf"/>
</dbReference>
<dbReference type="Proteomes" id="UP000250245">
    <property type="component" value="Unassembled WGS sequence"/>
</dbReference>
<reference evidence="4 7" key="2">
    <citation type="submission" date="2020-04" db="EMBL/GenBank/DDBJ databases">
        <title>Antimicrobial susceptibility and clonality of vaginal-derived multi-drug resistant Mobiluncus isolates in China.</title>
        <authorList>
            <person name="Zhang X."/>
        </authorList>
    </citation>
    <scope>NUCLEOTIDE SEQUENCE [LARGE SCALE GENOMIC DNA]</scope>
    <source>
        <strain evidence="4 7">19</strain>
    </source>
</reference>